<dbReference type="AlphaFoldDB" id="A0AAW3Z0D7"/>
<name>A0AAW3Z0D7_9GAMM</name>
<accession>A0AAW3Z0D7</accession>
<sequence length="230" mass="26525">MAICPECCGDGKETCNNPDHGFISALSFHDTGRLGCPGCGHDEFHKVKNGGDCEVCQGSGEVTERLFQAYCKRYDFDYHEHIENVIEINNSMKECGRITMAKHIHADLMMEYAKLAQETDRPHEYFQELYCDEWHDMDSQYSFRPNIHYRRKPRTIKIGNYDVPEPVRVPLELDVAYWFVDFSQEGLVRGSSWDDCDFEHNALNKGLIHLTQEAAELHAKALISLTKKKE</sequence>
<reference evidence="1" key="2">
    <citation type="journal article" date="2024" name="Toxins">
        <title>Genome Sequence Analysis of Native Xenorhabdus Strains Isolated from Entomopathogenic Nematodes in Argentina.</title>
        <authorList>
            <person name="Palma L."/>
            <person name="Frizzo L."/>
            <person name="Kaiser S."/>
            <person name="Berry C."/>
            <person name="Caballero P."/>
            <person name="Bode H.B."/>
            <person name="Del Valle E.E."/>
        </authorList>
    </citation>
    <scope>NUCLEOTIDE SEQUENCE</scope>
    <source>
        <strain evidence="1">M</strain>
    </source>
</reference>
<dbReference type="Proteomes" id="UP001193920">
    <property type="component" value="Unassembled WGS sequence"/>
</dbReference>
<gene>
    <name evidence="1" type="ORF">ID854_22070</name>
</gene>
<proteinExistence type="predicted"/>
<protein>
    <submittedName>
        <fullName evidence="1">Uncharacterized protein</fullName>
    </submittedName>
</protein>
<dbReference type="EMBL" id="JACXBF010000589">
    <property type="protein sequence ID" value="MBD2803056.1"/>
    <property type="molecule type" value="Genomic_DNA"/>
</dbReference>
<comment type="caution">
    <text evidence="1">The sequence shown here is derived from an EMBL/GenBank/DDBJ whole genome shotgun (WGS) entry which is preliminary data.</text>
</comment>
<organism evidence="1">
    <name type="scientific">Xenorhabdus szentirmaii</name>
    <dbReference type="NCBI Taxonomy" id="290112"/>
    <lineage>
        <taxon>Bacteria</taxon>
        <taxon>Pseudomonadati</taxon>
        <taxon>Pseudomonadota</taxon>
        <taxon>Gammaproteobacteria</taxon>
        <taxon>Enterobacterales</taxon>
        <taxon>Morganellaceae</taxon>
        <taxon>Xenorhabdus</taxon>
    </lineage>
</organism>
<reference evidence="1" key="1">
    <citation type="submission" date="2020-09" db="EMBL/GenBank/DDBJ databases">
        <authorList>
            <person name="Palma L."/>
            <person name="Caballero P."/>
            <person name="Berry C."/>
            <person name="Del Valle E."/>
        </authorList>
    </citation>
    <scope>NUCLEOTIDE SEQUENCE</scope>
    <source>
        <strain evidence="1">M</strain>
    </source>
</reference>
<evidence type="ECO:0000313" key="1">
    <source>
        <dbReference type="EMBL" id="MBD2803056.1"/>
    </source>
</evidence>
<dbReference type="RefSeq" id="WP_323869888.1">
    <property type="nucleotide sequence ID" value="NZ_JACXBF010000589.1"/>
</dbReference>